<proteinExistence type="predicted"/>
<dbReference type="InterPro" id="IPR029044">
    <property type="entry name" value="Nucleotide-diphossugar_trans"/>
</dbReference>
<dbReference type="SMART" id="SM00254">
    <property type="entry name" value="ShKT"/>
    <property type="match status" value="1"/>
</dbReference>
<dbReference type="GO" id="GO:0016740">
    <property type="term" value="F:transferase activity"/>
    <property type="evidence" value="ECO:0007669"/>
    <property type="project" value="UniProtKB-KW"/>
</dbReference>
<dbReference type="PANTHER" id="PTHR46830">
    <property type="entry name" value="TRANSFERASE, PUTATIVE-RELATED"/>
    <property type="match status" value="1"/>
</dbReference>
<dbReference type="Pfam" id="PF01549">
    <property type="entry name" value="ShK"/>
    <property type="match status" value="1"/>
</dbReference>
<dbReference type="InterPro" id="IPR003582">
    <property type="entry name" value="ShKT_dom"/>
</dbReference>
<organism evidence="2 3">
    <name type="scientific">Chrysochromulina tobinii</name>
    <dbReference type="NCBI Taxonomy" id="1460289"/>
    <lineage>
        <taxon>Eukaryota</taxon>
        <taxon>Haptista</taxon>
        <taxon>Haptophyta</taxon>
        <taxon>Prymnesiophyceae</taxon>
        <taxon>Prymnesiales</taxon>
        <taxon>Chrysochromulinaceae</taxon>
        <taxon>Chrysochromulina</taxon>
    </lineage>
</organism>
<evidence type="ECO:0000259" key="1">
    <source>
        <dbReference type="PROSITE" id="PS51670"/>
    </source>
</evidence>
<dbReference type="Proteomes" id="UP000037460">
    <property type="component" value="Unassembled WGS sequence"/>
</dbReference>
<dbReference type="Gene3D" id="2.60.120.260">
    <property type="entry name" value="Galactose-binding domain-like"/>
    <property type="match status" value="1"/>
</dbReference>
<accession>A0A0M0JNZ4</accession>
<dbReference type="PANTHER" id="PTHR46830:SF2">
    <property type="entry name" value="ALPHA-1,4-N-ACETYLGLUCOSAMINYLTRANSFERASE"/>
    <property type="match status" value="1"/>
</dbReference>
<comment type="caution">
    <text evidence="2">The sequence shown here is derived from an EMBL/GenBank/DDBJ whole genome shotgun (WGS) entry which is preliminary data.</text>
</comment>
<keyword evidence="2" id="KW-0808">Transferase</keyword>
<dbReference type="SUPFAM" id="SSF53448">
    <property type="entry name" value="Nucleotide-diphospho-sugar transferases"/>
    <property type="match status" value="1"/>
</dbReference>
<dbReference type="OrthoDB" id="409543at2759"/>
<feature type="domain" description="ShKT" evidence="1">
    <location>
        <begin position="504"/>
        <end position="539"/>
    </location>
</feature>
<dbReference type="PROSITE" id="PS51670">
    <property type="entry name" value="SHKT"/>
    <property type="match status" value="1"/>
</dbReference>
<dbReference type="Gene3D" id="1.10.10.1940">
    <property type="match status" value="1"/>
</dbReference>
<evidence type="ECO:0000313" key="2">
    <source>
        <dbReference type="EMBL" id="KOO28215.1"/>
    </source>
</evidence>
<sequence length="542" mass="59178">MSGLSAYLANAGFEDAAGGLRGWEKLCGQSRCAESYIERVDGRDGSSTHAAALRCSPDDWTSVRLKQRLNAPLPGGPVALDAWVRAGSDSWMSPSASLEARLELHFEDADEALGSCSVQRFELPAAWERMRVSCTPPVGSTSAWAVVTFACVRGQATLLADDVAFNVLEGEGGAPDSAGVPLADTPAAVAAAPIPRVVHVIFGLSSDFGGKPFGLVHHLVLKAALHFVRPSIAFFHHAHEPRGVWWERTKQLLALRRVQPPTSIFGQRVRKFAHQADVLRLEVLQQHGGVYLDLDVVLLRPLDDLLHSAHELVLAHEGVDGTIGAGNAMMLARPNASILGEWYQRYHTFSDAVWNGFSVRLPMEFAISRPDLVRTLDYTAFYWPPWNPWGVAQLYRTPRCLMSGQHAVHLWETKMWGSLLSGLEPAHLDSNGSCFARLASAVHEGTFLFGTATVAEGQRMDENDHLIHSASLAAQLEATPPLERRLASTPDALPPQLRPFLRKCEDALPDKCAAWAKAGECARNAEYMREQCAKACGFCSRA</sequence>
<protein>
    <submittedName>
        <fullName evidence="2">Glycosyl transferase</fullName>
    </submittedName>
</protein>
<dbReference type="InterPro" id="IPR007577">
    <property type="entry name" value="GlycoTrfase_DXD_sugar-bd_CS"/>
</dbReference>
<keyword evidence="3" id="KW-1185">Reference proteome</keyword>
<dbReference type="Pfam" id="PF04488">
    <property type="entry name" value="Gly_transf_sug"/>
    <property type="match status" value="1"/>
</dbReference>
<name>A0A0M0JNZ4_9EUKA</name>
<evidence type="ECO:0000313" key="3">
    <source>
        <dbReference type="Proteomes" id="UP000037460"/>
    </source>
</evidence>
<reference evidence="3" key="1">
    <citation type="journal article" date="2015" name="PLoS Genet.">
        <title>Genome Sequence and Transcriptome Analyses of Chrysochromulina tobin: Metabolic Tools for Enhanced Algal Fitness in the Prominent Order Prymnesiales (Haptophyceae).</title>
        <authorList>
            <person name="Hovde B.T."/>
            <person name="Deodato C.R."/>
            <person name="Hunsperger H.M."/>
            <person name="Ryken S.A."/>
            <person name="Yost W."/>
            <person name="Jha R.K."/>
            <person name="Patterson J."/>
            <person name="Monnat R.J. Jr."/>
            <person name="Barlow S.B."/>
            <person name="Starkenburg S.R."/>
            <person name="Cattolico R.A."/>
        </authorList>
    </citation>
    <scope>NUCLEOTIDE SEQUENCE</scope>
    <source>
        <strain evidence="3">CCMP291</strain>
    </source>
</reference>
<dbReference type="Gene3D" id="3.90.550.20">
    <property type="match status" value="1"/>
</dbReference>
<dbReference type="EMBL" id="JWZX01002602">
    <property type="protein sequence ID" value="KOO28215.1"/>
    <property type="molecule type" value="Genomic_DNA"/>
</dbReference>
<gene>
    <name evidence="2" type="ORF">Ctob_013967</name>
</gene>
<dbReference type="AlphaFoldDB" id="A0A0M0JNZ4"/>